<dbReference type="GO" id="GO:0016020">
    <property type="term" value="C:membrane"/>
    <property type="evidence" value="ECO:0007669"/>
    <property type="project" value="UniProtKB-SubCell"/>
</dbReference>
<feature type="domain" description="Peptidase S49" evidence="8">
    <location>
        <begin position="364"/>
        <end position="515"/>
    </location>
</feature>
<dbReference type="NCBIfam" id="TIGR00706">
    <property type="entry name" value="SppA_dom"/>
    <property type="match status" value="1"/>
</dbReference>
<accession>A0A3A8J730</accession>
<feature type="domain" description="Peptidase S49" evidence="8">
    <location>
        <begin position="114"/>
        <end position="268"/>
    </location>
</feature>
<dbReference type="PIRSF" id="PIRSF001217">
    <property type="entry name" value="Protease_4_SppA"/>
    <property type="match status" value="1"/>
</dbReference>
<keyword evidence="6" id="KW-0472">Membrane</keyword>
<dbReference type="AlphaFoldDB" id="A0A3A8J730"/>
<keyword evidence="5" id="KW-0720">Serine protease</keyword>
<dbReference type="CDD" id="cd07018">
    <property type="entry name" value="S49_SppA_67K_type"/>
    <property type="match status" value="1"/>
</dbReference>
<gene>
    <name evidence="9" type="primary">sppA</name>
    <name evidence="9" type="ORF">D7V88_14970</name>
</gene>
<dbReference type="OrthoDB" id="9764363at2"/>
<dbReference type="InterPro" id="IPR029045">
    <property type="entry name" value="ClpP/crotonase-like_dom_sf"/>
</dbReference>
<dbReference type="PANTHER" id="PTHR33209">
    <property type="entry name" value="PROTEASE 4"/>
    <property type="match status" value="1"/>
</dbReference>
<comment type="caution">
    <text evidence="9">The sequence shown here is derived from an EMBL/GenBank/DDBJ whole genome shotgun (WGS) entry which is preliminary data.</text>
</comment>
<evidence type="ECO:0000256" key="5">
    <source>
        <dbReference type="ARBA" id="ARBA00022825"/>
    </source>
</evidence>
<evidence type="ECO:0000256" key="3">
    <source>
        <dbReference type="ARBA" id="ARBA00022670"/>
    </source>
</evidence>
<dbReference type="InterPro" id="IPR047272">
    <property type="entry name" value="S49_SppA_C"/>
</dbReference>
<dbReference type="NCBIfam" id="TIGR00705">
    <property type="entry name" value="SppA_67K"/>
    <property type="match status" value="1"/>
</dbReference>
<keyword evidence="3" id="KW-0645">Protease</keyword>
<evidence type="ECO:0000256" key="2">
    <source>
        <dbReference type="ARBA" id="ARBA00008683"/>
    </source>
</evidence>
<reference evidence="10" key="1">
    <citation type="submission" date="2018-09" db="EMBL/GenBank/DDBJ databases">
        <authorList>
            <person name="Livingstone P.G."/>
            <person name="Whitworth D.E."/>
        </authorList>
    </citation>
    <scope>NUCLEOTIDE SEQUENCE [LARGE SCALE GENOMIC DNA]</scope>
    <source>
        <strain evidence="10">CA054A</strain>
    </source>
</reference>
<keyword evidence="4" id="KW-0378">Hydrolase</keyword>
<dbReference type="InterPro" id="IPR047217">
    <property type="entry name" value="S49_SppA_67K_type_N"/>
</dbReference>
<dbReference type="EMBL" id="RAVZ01000088">
    <property type="protein sequence ID" value="RKG88004.1"/>
    <property type="molecule type" value="Genomic_DNA"/>
</dbReference>
<dbReference type="GO" id="GO:0006465">
    <property type="term" value="P:signal peptide processing"/>
    <property type="evidence" value="ECO:0007669"/>
    <property type="project" value="InterPro"/>
</dbReference>
<name>A0A3A8J730_9BACT</name>
<dbReference type="CDD" id="cd07023">
    <property type="entry name" value="S49_Sppa_N_C"/>
    <property type="match status" value="1"/>
</dbReference>
<dbReference type="Pfam" id="PF01343">
    <property type="entry name" value="Peptidase_S49"/>
    <property type="match status" value="2"/>
</dbReference>
<dbReference type="Proteomes" id="UP000268094">
    <property type="component" value="Unassembled WGS sequence"/>
</dbReference>
<dbReference type="Gene3D" id="3.90.226.10">
    <property type="entry name" value="2-enoyl-CoA Hydratase, Chain A, domain 1"/>
    <property type="match status" value="3"/>
</dbReference>
<evidence type="ECO:0000256" key="7">
    <source>
        <dbReference type="PIRSR" id="PIRSR001217-1"/>
    </source>
</evidence>
<evidence type="ECO:0000259" key="8">
    <source>
        <dbReference type="Pfam" id="PF01343"/>
    </source>
</evidence>
<evidence type="ECO:0000313" key="10">
    <source>
        <dbReference type="Proteomes" id="UP000268094"/>
    </source>
</evidence>
<comment type="similarity">
    <text evidence="2">Belongs to the peptidase S49 family.</text>
</comment>
<proteinExistence type="inferred from homology"/>
<keyword evidence="10" id="KW-1185">Reference proteome</keyword>
<evidence type="ECO:0000256" key="4">
    <source>
        <dbReference type="ARBA" id="ARBA00022801"/>
    </source>
</evidence>
<feature type="active site" description="Proton donor/acceptor" evidence="7">
    <location>
        <position position="186"/>
    </location>
</feature>
<sequence>MKRFFIGALAFIGALSVLFVVGVVGLLMLASSSKPDVPSNMVLELDLQQPLPEYTLDTSFAGAFGDTPTSLRDVVEALEKAGTDSRVKALVVRVGQPGSSSQVQELRDAVKAFRAMGKRAVAYADGFGEAGNGTGAYYLASAFDAVYIQPSGDVGLTGLSVETPFARDAFAKFGVKAEYGKRSEYKSAVNTFTDESYGAPQREATEAYGKSLFGQVVRGVAEGRKLSEDEVRSLIDQGPFMGQKALDAKLVDGLRYRDEIYDELKKHAGDGARFLFVDKYLERAGRPHQTGSTIALIYGVGEVQRGKSESNPLSGGQVMGADTVAAAFRKAVADPNVKAILFRVDSPGGSYSASDTIRREVQRAREAGKPVIVTMGTYAASGGYFAAMGADKIVAQPGTLTGSIGVYNGKFVTAEFWAKFGVNFDTLDFGKNASYGSTDLEFTPEQRARFESELDAIYQDFTTRAAQLRNMPLEQMQAVARGRVWTGEDAKERGLVDALGGYATALALAKEAAKLDKDAPVRLQVFPRPKATGEVLSELLGKSDADNSDDEAAGTQAGVSPRLLEQVRAVYRVGAKLGLTSQGREGRMLYAPAPEVRW</sequence>
<dbReference type="SUPFAM" id="SSF52096">
    <property type="entry name" value="ClpP/crotonase"/>
    <property type="match status" value="2"/>
</dbReference>
<feature type="active site" description="Nucleophile" evidence="7">
    <location>
        <position position="381"/>
    </location>
</feature>
<dbReference type="InterPro" id="IPR004634">
    <property type="entry name" value="Pept_S49_pIV"/>
</dbReference>
<protein>
    <submittedName>
        <fullName evidence="9">Signal peptide peptidase SppA</fullName>
    </submittedName>
</protein>
<dbReference type="InterPro" id="IPR002142">
    <property type="entry name" value="Peptidase_S49"/>
</dbReference>
<dbReference type="PANTHER" id="PTHR33209:SF1">
    <property type="entry name" value="PEPTIDASE S49 DOMAIN-CONTAINING PROTEIN"/>
    <property type="match status" value="1"/>
</dbReference>
<dbReference type="RefSeq" id="WP_120541318.1">
    <property type="nucleotide sequence ID" value="NZ_RAVZ01000088.1"/>
</dbReference>
<evidence type="ECO:0000313" key="9">
    <source>
        <dbReference type="EMBL" id="RKG88004.1"/>
    </source>
</evidence>
<organism evidence="9 10">
    <name type="scientific">Corallococcus terminator</name>
    <dbReference type="NCBI Taxonomy" id="2316733"/>
    <lineage>
        <taxon>Bacteria</taxon>
        <taxon>Pseudomonadati</taxon>
        <taxon>Myxococcota</taxon>
        <taxon>Myxococcia</taxon>
        <taxon>Myxococcales</taxon>
        <taxon>Cystobacterineae</taxon>
        <taxon>Myxococcaceae</taxon>
        <taxon>Corallococcus</taxon>
    </lineage>
</organism>
<evidence type="ECO:0000256" key="1">
    <source>
        <dbReference type="ARBA" id="ARBA00004370"/>
    </source>
</evidence>
<dbReference type="GO" id="GO:0008236">
    <property type="term" value="F:serine-type peptidase activity"/>
    <property type="evidence" value="ECO:0007669"/>
    <property type="project" value="UniProtKB-KW"/>
</dbReference>
<comment type="subcellular location">
    <subcellularLocation>
        <location evidence="1">Membrane</location>
    </subcellularLocation>
</comment>
<dbReference type="InterPro" id="IPR004635">
    <property type="entry name" value="Pept_S49_SppA"/>
</dbReference>
<evidence type="ECO:0000256" key="6">
    <source>
        <dbReference type="ARBA" id="ARBA00023136"/>
    </source>
</evidence>